<organism evidence="1">
    <name type="scientific">Anguilla anguilla</name>
    <name type="common">European freshwater eel</name>
    <name type="synonym">Muraena anguilla</name>
    <dbReference type="NCBI Taxonomy" id="7936"/>
    <lineage>
        <taxon>Eukaryota</taxon>
        <taxon>Metazoa</taxon>
        <taxon>Chordata</taxon>
        <taxon>Craniata</taxon>
        <taxon>Vertebrata</taxon>
        <taxon>Euteleostomi</taxon>
        <taxon>Actinopterygii</taxon>
        <taxon>Neopterygii</taxon>
        <taxon>Teleostei</taxon>
        <taxon>Anguilliformes</taxon>
        <taxon>Anguillidae</taxon>
        <taxon>Anguilla</taxon>
    </lineage>
</organism>
<proteinExistence type="predicted"/>
<reference evidence="1" key="1">
    <citation type="submission" date="2014-11" db="EMBL/GenBank/DDBJ databases">
        <authorList>
            <person name="Amaro Gonzalez C."/>
        </authorList>
    </citation>
    <scope>NUCLEOTIDE SEQUENCE</scope>
</reference>
<dbReference type="EMBL" id="GBXM01024927">
    <property type="protein sequence ID" value="JAH83650.1"/>
    <property type="molecule type" value="Transcribed_RNA"/>
</dbReference>
<name>A0A0E9W258_ANGAN</name>
<dbReference type="AlphaFoldDB" id="A0A0E9W258"/>
<sequence>MSLRRVVIATDLKVISEIRDPAGGLLKPRYRT</sequence>
<protein>
    <submittedName>
        <fullName evidence="1">Uncharacterized protein</fullName>
    </submittedName>
</protein>
<reference evidence="1" key="2">
    <citation type="journal article" date="2015" name="Fish Shellfish Immunol.">
        <title>Early steps in the European eel (Anguilla anguilla)-Vibrio vulnificus interaction in the gills: Role of the RtxA13 toxin.</title>
        <authorList>
            <person name="Callol A."/>
            <person name="Pajuelo D."/>
            <person name="Ebbesson L."/>
            <person name="Teles M."/>
            <person name="MacKenzie S."/>
            <person name="Amaro C."/>
        </authorList>
    </citation>
    <scope>NUCLEOTIDE SEQUENCE</scope>
</reference>
<accession>A0A0E9W258</accession>
<evidence type="ECO:0000313" key="1">
    <source>
        <dbReference type="EMBL" id="JAH83650.1"/>
    </source>
</evidence>